<organism evidence="12 13">
    <name type="scientific">Plectus sambesii</name>
    <dbReference type="NCBI Taxonomy" id="2011161"/>
    <lineage>
        <taxon>Eukaryota</taxon>
        <taxon>Metazoa</taxon>
        <taxon>Ecdysozoa</taxon>
        <taxon>Nematoda</taxon>
        <taxon>Chromadorea</taxon>
        <taxon>Plectida</taxon>
        <taxon>Plectina</taxon>
        <taxon>Plectoidea</taxon>
        <taxon>Plectidae</taxon>
        <taxon>Plectus</taxon>
    </lineage>
</organism>
<protein>
    <submittedName>
        <fullName evidence="13">G-protein coupled receptors family 1 profile domain-containing protein</fullName>
    </submittedName>
</protein>
<keyword evidence="6 10" id="KW-0472">Membrane</keyword>
<dbReference type="PANTHER" id="PTHR24235:SF29">
    <property type="entry name" value="GH23382P"/>
    <property type="match status" value="1"/>
</dbReference>
<keyword evidence="8 9" id="KW-0807">Transducer</keyword>
<evidence type="ECO:0000256" key="5">
    <source>
        <dbReference type="ARBA" id="ARBA00023040"/>
    </source>
</evidence>
<evidence type="ECO:0000256" key="6">
    <source>
        <dbReference type="ARBA" id="ARBA00023136"/>
    </source>
</evidence>
<evidence type="ECO:0000256" key="3">
    <source>
        <dbReference type="ARBA" id="ARBA00022692"/>
    </source>
</evidence>
<dbReference type="GO" id="GO:0004983">
    <property type="term" value="F:neuropeptide Y receptor activity"/>
    <property type="evidence" value="ECO:0007669"/>
    <property type="project" value="InterPro"/>
</dbReference>
<keyword evidence="4 10" id="KW-1133">Transmembrane helix</keyword>
<dbReference type="InterPro" id="IPR000276">
    <property type="entry name" value="GPCR_Rhodpsn"/>
</dbReference>
<sequence length="336" mass="38239">MTSTSSVVDLLSTTSTSLPFTDEYYGDYNDFNYSVAESYQLTNRSICRGHLVVTDWMLTKMLLGMLYTAVFIVAVSGNSLVVYVVMSNRNMQTVTNLFITNLAISDLLVNFTSLWLTPIYTYIGHWVWGGWLCYGLPLFQGTSIFISTLTLTAIAIDRYIVIVHPMKRRISVHLCIAVITFIWTLSLLLVMPYAVQMRMTFIPRPCSFFLCIEHWGNDNLRSTYGMIVMSLQFIVPFVIIGFCYIRIWIKVERVNETTLTRMGSQYRSTVDTGDETMLDSPRTTHPPDTRYVAATHGHERSRVYTDNTNGHFTAINGREQVQPLLSSADSSTDTNF</sequence>
<evidence type="ECO:0000256" key="1">
    <source>
        <dbReference type="ARBA" id="ARBA00004141"/>
    </source>
</evidence>
<feature type="transmembrane region" description="Helical" evidence="10">
    <location>
        <begin position="65"/>
        <end position="86"/>
    </location>
</feature>
<dbReference type="AlphaFoldDB" id="A0A914VXC8"/>
<dbReference type="PROSITE" id="PS50262">
    <property type="entry name" value="G_PROTEIN_RECEP_F1_2"/>
    <property type="match status" value="1"/>
</dbReference>
<dbReference type="GO" id="GO:0043005">
    <property type="term" value="C:neuron projection"/>
    <property type="evidence" value="ECO:0007669"/>
    <property type="project" value="TreeGrafter"/>
</dbReference>
<dbReference type="SUPFAM" id="SSF81321">
    <property type="entry name" value="Family A G protein-coupled receptor-like"/>
    <property type="match status" value="1"/>
</dbReference>
<evidence type="ECO:0000256" key="2">
    <source>
        <dbReference type="ARBA" id="ARBA00010663"/>
    </source>
</evidence>
<dbReference type="PANTHER" id="PTHR24235">
    <property type="entry name" value="NEUROPEPTIDE Y RECEPTOR"/>
    <property type="match status" value="1"/>
</dbReference>
<evidence type="ECO:0000313" key="13">
    <source>
        <dbReference type="WBParaSite" id="PSAMB.scaffold2594size22354.g18494.t1"/>
    </source>
</evidence>
<keyword evidence="3 9" id="KW-0812">Transmembrane</keyword>
<accession>A0A914VXC8</accession>
<dbReference type="Pfam" id="PF00001">
    <property type="entry name" value="7tm_1"/>
    <property type="match status" value="1"/>
</dbReference>
<name>A0A914VXC8_9BILA</name>
<dbReference type="InterPro" id="IPR017452">
    <property type="entry name" value="GPCR_Rhodpsn_7TM"/>
</dbReference>
<evidence type="ECO:0000256" key="10">
    <source>
        <dbReference type="SAM" id="Phobius"/>
    </source>
</evidence>
<evidence type="ECO:0000256" key="4">
    <source>
        <dbReference type="ARBA" id="ARBA00022989"/>
    </source>
</evidence>
<keyword evidence="7 9" id="KW-0675">Receptor</keyword>
<evidence type="ECO:0000256" key="8">
    <source>
        <dbReference type="ARBA" id="ARBA00023224"/>
    </source>
</evidence>
<dbReference type="Proteomes" id="UP000887566">
    <property type="component" value="Unplaced"/>
</dbReference>
<feature type="transmembrane region" description="Helical" evidence="10">
    <location>
        <begin position="224"/>
        <end position="245"/>
    </location>
</feature>
<evidence type="ECO:0000259" key="11">
    <source>
        <dbReference type="PROSITE" id="PS50262"/>
    </source>
</evidence>
<dbReference type="WBParaSite" id="PSAMB.scaffold2594size22354.g18494.t1">
    <property type="protein sequence ID" value="PSAMB.scaffold2594size22354.g18494.t1"/>
    <property type="gene ID" value="PSAMB.scaffold2594size22354.g18494"/>
</dbReference>
<dbReference type="GO" id="GO:0042923">
    <property type="term" value="F:neuropeptide binding"/>
    <property type="evidence" value="ECO:0007669"/>
    <property type="project" value="TreeGrafter"/>
</dbReference>
<dbReference type="PRINTS" id="PR01012">
    <property type="entry name" value="NRPEPTIDEYR"/>
</dbReference>
<dbReference type="Gene3D" id="1.20.1070.10">
    <property type="entry name" value="Rhodopsin 7-helix transmembrane proteins"/>
    <property type="match status" value="1"/>
</dbReference>
<feature type="transmembrane region" description="Helical" evidence="10">
    <location>
        <begin position="174"/>
        <end position="195"/>
    </location>
</feature>
<keyword evidence="5 9" id="KW-0297">G-protein coupled receptor</keyword>
<reference evidence="13" key="1">
    <citation type="submission" date="2022-11" db="UniProtKB">
        <authorList>
            <consortium name="WormBaseParasite"/>
        </authorList>
    </citation>
    <scope>IDENTIFICATION</scope>
</reference>
<comment type="subcellular location">
    <subcellularLocation>
        <location evidence="1">Membrane</location>
        <topology evidence="1">Multi-pass membrane protein</topology>
    </subcellularLocation>
</comment>
<feature type="transmembrane region" description="Helical" evidence="10">
    <location>
        <begin position="143"/>
        <end position="162"/>
    </location>
</feature>
<dbReference type="GO" id="GO:0005886">
    <property type="term" value="C:plasma membrane"/>
    <property type="evidence" value="ECO:0007669"/>
    <property type="project" value="TreeGrafter"/>
</dbReference>
<feature type="transmembrane region" description="Helical" evidence="10">
    <location>
        <begin position="98"/>
        <end position="123"/>
    </location>
</feature>
<evidence type="ECO:0000256" key="9">
    <source>
        <dbReference type="RuleBase" id="RU000688"/>
    </source>
</evidence>
<evidence type="ECO:0000313" key="12">
    <source>
        <dbReference type="Proteomes" id="UP000887566"/>
    </source>
</evidence>
<feature type="domain" description="G-protein coupled receptors family 1 profile" evidence="11">
    <location>
        <begin position="77"/>
        <end position="336"/>
    </location>
</feature>
<evidence type="ECO:0000256" key="7">
    <source>
        <dbReference type="ARBA" id="ARBA00023170"/>
    </source>
</evidence>
<dbReference type="InterPro" id="IPR000611">
    <property type="entry name" value="NPY_rcpt"/>
</dbReference>
<comment type="similarity">
    <text evidence="2 9">Belongs to the G-protein coupled receptor 1 family.</text>
</comment>
<dbReference type="PRINTS" id="PR00237">
    <property type="entry name" value="GPCRRHODOPSN"/>
</dbReference>
<proteinExistence type="inferred from homology"/>
<keyword evidence="12" id="KW-1185">Reference proteome</keyword>
<dbReference type="PROSITE" id="PS00237">
    <property type="entry name" value="G_PROTEIN_RECEP_F1_1"/>
    <property type="match status" value="1"/>
</dbReference>